<evidence type="ECO:0000256" key="9">
    <source>
        <dbReference type="SAM" id="MobiDB-lite"/>
    </source>
</evidence>
<gene>
    <name evidence="11" type="ORF">BEMITA_LOCUS5042</name>
</gene>
<dbReference type="GO" id="GO:0008270">
    <property type="term" value="F:zinc ion binding"/>
    <property type="evidence" value="ECO:0007669"/>
    <property type="project" value="UniProtKB-KW"/>
</dbReference>
<dbReference type="Proteomes" id="UP001152759">
    <property type="component" value="Chromosome 2"/>
</dbReference>
<evidence type="ECO:0000313" key="12">
    <source>
        <dbReference type="Proteomes" id="UP001152759"/>
    </source>
</evidence>
<feature type="compositionally biased region" description="Low complexity" evidence="9">
    <location>
        <begin position="294"/>
        <end position="314"/>
    </location>
</feature>
<dbReference type="EMBL" id="OU963863">
    <property type="protein sequence ID" value="CAH0385860.1"/>
    <property type="molecule type" value="Genomic_DNA"/>
</dbReference>
<dbReference type="PANTHER" id="PTHR22937:SF65">
    <property type="entry name" value="E3 UBIQUITIN-PROTEIN LIGASE ARK2C"/>
    <property type="match status" value="1"/>
</dbReference>
<evidence type="ECO:0000256" key="3">
    <source>
        <dbReference type="ARBA" id="ARBA00022679"/>
    </source>
</evidence>
<dbReference type="PANTHER" id="PTHR22937">
    <property type="entry name" value="E3 UBIQUITIN-PROTEIN LIGASE RNF165"/>
    <property type="match status" value="1"/>
</dbReference>
<evidence type="ECO:0000259" key="10">
    <source>
        <dbReference type="PROSITE" id="PS50089"/>
    </source>
</evidence>
<dbReference type="SUPFAM" id="SSF57850">
    <property type="entry name" value="RING/U-box"/>
    <property type="match status" value="1"/>
</dbReference>
<reference evidence="11" key="1">
    <citation type="submission" date="2021-12" db="EMBL/GenBank/DDBJ databases">
        <authorList>
            <person name="King R."/>
        </authorList>
    </citation>
    <scope>NUCLEOTIDE SEQUENCE</scope>
</reference>
<evidence type="ECO:0000256" key="7">
    <source>
        <dbReference type="ARBA" id="ARBA00022833"/>
    </source>
</evidence>
<dbReference type="EC" id="2.3.2.27" evidence="2"/>
<dbReference type="Pfam" id="PF13639">
    <property type="entry name" value="zf-RING_2"/>
    <property type="match status" value="1"/>
</dbReference>
<keyword evidence="7" id="KW-0862">Zinc</keyword>
<keyword evidence="6" id="KW-0833">Ubl conjugation pathway</keyword>
<proteinExistence type="predicted"/>
<dbReference type="SMART" id="SM00184">
    <property type="entry name" value="RING"/>
    <property type="match status" value="1"/>
</dbReference>
<evidence type="ECO:0000256" key="2">
    <source>
        <dbReference type="ARBA" id="ARBA00012483"/>
    </source>
</evidence>
<name>A0A9P0A830_BEMTA</name>
<feature type="region of interest" description="Disordered" evidence="9">
    <location>
        <begin position="293"/>
        <end position="324"/>
    </location>
</feature>
<dbReference type="PROSITE" id="PS50089">
    <property type="entry name" value="ZF_RING_2"/>
    <property type="match status" value="1"/>
</dbReference>
<protein>
    <recommendedName>
        <fullName evidence="2">RING-type E3 ubiquitin transferase</fullName>
        <ecNumber evidence="2">2.3.2.27</ecNumber>
    </recommendedName>
</protein>
<accession>A0A9P0A830</accession>
<feature type="region of interest" description="Disordered" evidence="9">
    <location>
        <begin position="401"/>
        <end position="426"/>
    </location>
</feature>
<dbReference type="InterPro" id="IPR013083">
    <property type="entry name" value="Znf_RING/FYVE/PHD"/>
</dbReference>
<keyword evidence="5 8" id="KW-0863">Zinc-finger</keyword>
<dbReference type="Gene3D" id="3.30.40.10">
    <property type="entry name" value="Zinc/RING finger domain, C3HC4 (zinc finger)"/>
    <property type="match status" value="1"/>
</dbReference>
<evidence type="ECO:0000256" key="4">
    <source>
        <dbReference type="ARBA" id="ARBA00022723"/>
    </source>
</evidence>
<feature type="compositionally biased region" description="Polar residues" evidence="9">
    <location>
        <begin position="116"/>
        <end position="134"/>
    </location>
</feature>
<dbReference type="InterPro" id="IPR045191">
    <property type="entry name" value="MBR1/2-like"/>
</dbReference>
<evidence type="ECO:0000256" key="5">
    <source>
        <dbReference type="ARBA" id="ARBA00022771"/>
    </source>
</evidence>
<sequence length="997" mass="109048">MEAGEDNDDIQLNQLMSWHTPEENTLGADSPPTLADILNTAYTSSVDQIQNDAASSFEEMDFELLFADNDLEGSSDVSETVFKNSSAALNWSSDSSQGQSSTSHLSTLISSPLQNSEFFPSENGNQASVSTSTLGIKPVNKSRKRPLLNEEVFSKLVHRMKTVKKGENSHNLTVAEESNIASDVVSPFTSVASHSNVMIRSNILYSGSDFQNLPVSEVHSNLPNSMLFNSIRSNQTQIMPTPNPELKNEPEESTGFSSVNYTLNHINHCPPTTLSNTRLNKVVPSRVPVINDQSPFCVPHSSSSTSSPKAGPSRSRNEDDGPIAPELQLDWLSSTEDEHSDDSGIEVVSIKRRSNQLTAPPVININNDNDNSNSIDITIENSSCSNTPPKKCNIQVVDLTQETDEESDRQHSNSSTSSSYQNNAPTSSTASSVCGYAYLGNSREPPVRPNFTVPVRNPAPSCQHPPYYYYQPSCRLPVFPSPSLSPVSPPQLSPIASTISSISPLSPIQVLSLSPTLTHCMINPEPGPTTSVNPQASIRSKGPVFPVGYCSASPSVSANSTTYLEQYPPAMHSADILRSMSSSNSVNSTSPVSANSVSYSERYSPSMHPADMLRSMSSSNLVNAMTSSRSANFVQPPNPLSPHSLISSNSVNLTNATCPMASVGQSSPVGPQQVVNRTRRLSPNAISPNHIEPHRMCGPMDSYHAVPPRSRYYPVHTQLWQTQQRIQETQRRRMTVENNRDTYFRREPSQSPPVSIVYSTQPVNSGPFQFVQQLTLPPVGQSRVFNPPGVGAPTVLTTSTLPAVIQVAVGDIVSPSASVQTETVYHSSSSNVEPGPRQRTVSHPVYHYHSPHIHISIGGPLAPVSSTRPQDIVSMNYRLALDNYIRVVNHRRLQSINQGASQDTIERTTFPHKYKRINRTDDSDDNIEKCTICLSEFEDTEDVRRLPCMHLFHVGCVDQWLSSNKRCPICRVDIETNMNKESPSVPSQAAEINIVTV</sequence>
<organism evidence="11 12">
    <name type="scientific">Bemisia tabaci</name>
    <name type="common">Sweetpotato whitefly</name>
    <name type="synonym">Aleurodes tabaci</name>
    <dbReference type="NCBI Taxonomy" id="7038"/>
    <lineage>
        <taxon>Eukaryota</taxon>
        <taxon>Metazoa</taxon>
        <taxon>Ecdysozoa</taxon>
        <taxon>Arthropoda</taxon>
        <taxon>Hexapoda</taxon>
        <taxon>Insecta</taxon>
        <taxon>Pterygota</taxon>
        <taxon>Neoptera</taxon>
        <taxon>Paraneoptera</taxon>
        <taxon>Hemiptera</taxon>
        <taxon>Sternorrhyncha</taxon>
        <taxon>Aleyrodoidea</taxon>
        <taxon>Aleyrodidae</taxon>
        <taxon>Aleyrodinae</taxon>
        <taxon>Bemisia</taxon>
    </lineage>
</organism>
<keyword evidence="12" id="KW-1185">Reference proteome</keyword>
<dbReference type="CDD" id="cd16474">
    <property type="entry name" value="RING-H2_RNF111-like"/>
    <property type="match status" value="1"/>
</dbReference>
<dbReference type="GO" id="GO:0061630">
    <property type="term" value="F:ubiquitin protein ligase activity"/>
    <property type="evidence" value="ECO:0007669"/>
    <property type="project" value="UniProtKB-EC"/>
</dbReference>
<dbReference type="GO" id="GO:0005634">
    <property type="term" value="C:nucleus"/>
    <property type="evidence" value="ECO:0007669"/>
    <property type="project" value="TreeGrafter"/>
</dbReference>
<dbReference type="InterPro" id="IPR001841">
    <property type="entry name" value="Znf_RING"/>
</dbReference>
<keyword evidence="4" id="KW-0479">Metal-binding</keyword>
<comment type="catalytic activity">
    <reaction evidence="1">
        <text>S-ubiquitinyl-[E2 ubiquitin-conjugating enzyme]-L-cysteine + [acceptor protein]-L-lysine = [E2 ubiquitin-conjugating enzyme]-L-cysteine + N(6)-ubiquitinyl-[acceptor protein]-L-lysine.</text>
        <dbReference type="EC" id="2.3.2.27"/>
    </reaction>
</comment>
<evidence type="ECO:0000256" key="1">
    <source>
        <dbReference type="ARBA" id="ARBA00000900"/>
    </source>
</evidence>
<evidence type="ECO:0000256" key="6">
    <source>
        <dbReference type="ARBA" id="ARBA00022786"/>
    </source>
</evidence>
<feature type="region of interest" description="Disordered" evidence="9">
    <location>
        <begin position="116"/>
        <end position="136"/>
    </location>
</feature>
<evidence type="ECO:0000313" key="11">
    <source>
        <dbReference type="EMBL" id="CAH0385860.1"/>
    </source>
</evidence>
<dbReference type="AlphaFoldDB" id="A0A9P0A830"/>
<evidence type="ECO:0000256" key="8">
    <source>
        <dbReference type="PROSITE-ProRule" id="PRU00175"/>
    </source>
</evidence>
<feature type="domain" description="RING-type" evidence="10">
    <location>
        <begin position="930"/>
        <end position="971"/>
    </location>
</feature>
<keyword evidence="3" id="KW-0808">Transferase</keyword>